<evidence type="ECO:0000313" key="2">
    <source>
        <dbReference type="EMBL" id="KRX03889.1"/>
    </source>
</evidence>
<feature type="region of interest" description="Disordered" evidence="1">
    <location>
        <begin position="31"/>
        <end position="52"/>
    </location>
</feature>
<comment type="caution">
    <text evidence="2">The sequence shown here is derived from an EMBL/GenBank/DDBJ whole genome shotgun (WGS) entry which is preliminary data.</text>
</comment>
<reference evidence="2 3" key="1">
    <citation type="journal article" date="2015" name="Sci. Rep.">
        <title>Genome of the facultative scuticociliatosis pathogen Pseudocohnilembus persalinus provides insight into its virulence through horizontal gene transfer.</title>
        <authorList>
            <person name="Xiong J."/>
            <person name="Wang G."/>
            <person name="Cheng J."/>
            <person name="Tian M."/>
            <person name="Pan X."/>
            <person name="Warren A."/>
            <person name="Jiang C."/>
            <person name="Yuan D."/>
            <person name="Miao W."/>
        </authorList>
    </citation>
    <scope>NUCLEOTIDE SEQUENCE [LARGE SCALE GENOMIC DNA]</scope>
    <source>
        <strain evidence="2">36N120E</strain>
    </source>
</reference>
<name>A0A0V0QP49_PSEPJ</name>
<organism evidence="2 3">
    <name type="scientific">Pseudocohnilembus persalinus</name>
    <name type="common">Ciliate</name>
    <dbReference type="NCBI Taxonomy" id="266149"/>
    <lineage>
        <taxon>Eukaryota</taxon>
        <taxon>Sar</taxon>
        <taxon>Alveolata</taxon>
        <taxon>Ciliophora</taxon>
        <taxon>Intramacronucleata</taxon>
        <taxon>Oligohymenophorea</taxon>
        <taxon>Scuticociliatia</taxon>
        <taxon>Philasterida</taxon>
        <taxon>Pseudocohnilembidae</taxon>
        <taxon>Pseudocohnilembus</taxon>
    </lineage>
</organism>
<dbReference type="AlphaFoldDB" id="A0A0V0QP49"/>
<dbReference type="EMBL" id="LDAU01000124">
    <property type="protein sequence ID" value="KRX03889.1"/>
    <property type="molecule type" value="Genomic_DNA"/>
</dbReference>
<gene>
    <name evidence="2" type="ORF">PPERSA_04767</name>
</gene>
<evidence type="ECO:0000313" key="3">
    <source>
        <dbReference type="Proteomes" id="UP000054937"/>
    </source>
</evidence>
<dbReference type="Proteomes" id="UP000054937">
    <property type="component" value="Unassembled WGS sequence"/>
</dbReference>
<protein>
    <submittedName>
        <fullName evidence="2">Uncharacterized protein</fullName>
    </submittedName>
</protein>
<evidence type="ECO:0000256" key="1">
    <source>
        <dbReference type="SAM" id="MobiDB-lite"/>
    </source>
</evidence>
<sequence>MGNIQKQPDLQKQESFYEYLKQQKIEYNKQKQLEKNNLENKKQSEIRQQKKELSGGYPQNLGKVFFRHLHQKEQFQKQGFWPIKKQDDFGLELYEQNSDIFLELNVTCLITHR</sequence>
<dbReference type="InParanoid" id="A0A0V0QP49"/>
<accession>A0A0V0QP49</accession>
<proteinExistence type="predicted"/>
<keyword evidence="3" id="KW-1185">Reference proteome</keyword>